<protein>
    <submittedName>
        <fullName evidence="1">Uncharacterized protein</fullName>
    </submittedName>
</protein>
<organism evidence="1">
    <name type="scientific">Candidatus Kentrum sp. TC</name>
    <dbReference type="NCBI Taxonomy" id="2126339"/>
    <lineage>
        <taxon>Bacteria</taxon>
        <taxon>Pseudomonadati</taxon>
        <taxon>Pseudomonadota</taxon>
        <taxon>Gammaproteobacteria</taxon>
        <taxon>Candidatus Kentrum</taxon>
    </lineage>
</organism>
<dbReference type="AlphaFoldDB" id="A0A450ZSR0"/>
<reference evidence="1" key="1">
    <citation type="submission" date="2019-02" db="EMBL/GenBank/DDBJ databases">
        <authorList>
            <person name="Gruber-Vodicka R. H."/>
            <person name="Seah K. B. B."/>
        </authorList>
    </citation>
    <scope>NUCLEOTIDE SEQUENCE</scope>
    <source>
        <strain evidence="1">BECK_BZ126</strain>
    </source>
</reference>
<sequence>MQGKSSTKGYKEVARTDIRPRLMRLHLARLRLAGNAALERASLFLGFSVTYPESFKQNVEEIFRIAKYPFLIIPIRAIFKNPTFLVSAMPGWDLSFSGVMEACLLHGRWIKMQSECRHYPDTFANMSNSNNVVYRIDVCFIVGPRQGFAPCPITNTHRAHATIT</sequence>
<accession>A0A450ZSR0</accession>
<proteinExistence type="predicted"/>
<evidence type="ECO:0000313" key="1">
    <source>
        <dbReference type="EMBL" id="VFK56813.1"/>
    </source>
</evidence>
<gene>
    <name evidence="1" type="ORF">BECKTC1821F_GA0114240_101250</name>
</gene>
<name>A0A450ZSR0_9GAMM</name>
<dbReference type="EMBL" id="CAADFW010000012">
    <property type="protein sequence ID" value="VFK56813.1"/>
    <property type="molecule type" value="Genomic_DNA"/>
</dbReference>